<name>A0A2K8SH60_9NOSO</name>
<dbReference type="CDD" id="cd00093">
    <property type="entry name" value="HTH_XRE"/>
    <property type="match status" value="1"/>
</dbReference>
<dbReference type="PANTHER" id="PTHR36924">
    <property type="entry name" value="ANTITOXIN HIGA-1"/>
    <property type="match status" value="1"/>
</dbReference>
<dbReference type="InterPro" id="IPR013430">
    <property type="entry name" value="Toxin_antidote_HigA"/>
</dbReference>
<dbReference type="GO" id="GO:0003677">
    <property type="term" value="F:DNA binding"/>
    <property type="evidence" value="ECO:0007669"/>
    <property type="project" value="UniProtKB-KW"/>
</dbReference>
<dbReference type="Pfam" id="PF01381">
    <property type="entry name" value="HTH_3"/>
    <property type="match status" value="1"/>
</dbReference>
<organism evidence="3 4">
    <name type="scientific">Nostoc flagelliforme CCNUN1</name>
    <dbReference type="NCBI Taxonomy" id="2038116"/>
    <lineage>
        <taxon>Bacteria</taxon>
        <taxon>Bacillati</taxon>
        <taxon>Cyanobacteriota</taxon>
        <taxon>Cyanophyceae</taxon>
        <taxon>Nostocales</taxon>
        <taxon>Nostocaceae</taxon>
        <taxon>Nostoc</taxon>
    </lineage>
</organism>
<dbReference type="KEGG" id="nfl:COO91_00617"/>
<dbReference type="EMBL" id="CP024785">
    <property type="protein sequence ID" value="AUB34786.1"/>
    <property type="molecule type" value="Genomic_DNA"/>
</dbReference>
<dbReference type="AlphaFoldDB" id="A0A2K8SH60"/>
<evidence type="ECO:0000313" key="4">
    <source>
        <dbReference type="Proteomes" id="UP000232003"/>
    </source>
</evidence>
<dbReference type="PANTHER" id="PTHR36924:SF1">
    <property type="entry name" value="ANTITOXIN HIGA-1"/>
    <property type="match status" value="1"/>
</dbReference>
<dbReference type="SUPFAM" id="SSF47413">
    <property type="entry name" value="lambda repressor-like DNA-binding domains"/>
    <property type="match status" value="1"/>
</dbReference>
<dbReference type="InterPro" id="IPR010982">
    <property type="entry name" value="Lambda_DNA-bd_dom_sf"/>
</dbReference>
<evidence type="ECO:0000259" key="2">
    <source>
        <dbReference type="PROSITE" id="PS50943"/>
    </source>
</evidence>
<feature type="domain" description="HTH cro/C1-type" evidence="2">
    <location>
        <begin position="23"/>
        <end position="70"/>
    </location>
</feature>
<keyword evidence="4" id="KW-1185">Reference proteome</keyword>
<dbReference type="RefSeq" id="WP_100897287.1">
    <property type="nucleotide sequence ID" value="NZ_CAWNNC010000001.1"/>
</dbReference>
<dbReference type="Proteomes" id="UP000232003">
    <property type="component" value="Chromosome"/>
</dbReference>
<dbReference type="SMART" id="SM00530">
    <property type="entry name" value="HTH_XRE"/>
    <property type="match status" value="1"/>
</dbReference>
<sequence length="102" mass="11780">MNNNRLPNIYPGEILQLEFLEPLNITPYRLSKDIGVTQTRISEILSGKRTITADTALRLSRYFGNSAQFWLNLQTQYDIRQALEENAEVYNQIPTLSFNDVT</sequence>
<protein>
    <submittedName>
        <fullName evidence="3">Plasmid maintenance system antidote protein VapI, containings XRE-type HTH domain</fullName>
    </submittedName>
</protein>
<gene>
    <name evidence="3" type="ORF">COO91_00617</name>
</gene>
<dbReference type="InterPro" id="IPR001387">
    <property type="entry name" value="Cro/C1-type_HTH"/>
</dbReference>
<evidence type="ECO:0000256" key="1">
    <source>
        <dbReference type="ARBA" id="ARBA00023125"/>
    </source>
</evidence>
<dbReference type="Gene3D" id="1.10.260.40">
    <property type="entry name" value="lambda repressor-like DNA-binding domains"/>
    <property type="match status" value="1"/>
</dbReference>
<dbReference type="NCBIfam" id="TIGR02607">
    <property type="entry name" value="antidote_HigA"/>
    <property type="match status" value="1"/>
</dbReference>
<dbReference type="PROSITE" id="PS50943">
    <property type="entry name" value="HTH_CROC1"/>
    <property type="match status" value="1"/>
</dbReference>
<reference evidence="3 4" key="1">
    <citation type="submission" date="2017-11" db="EMBL/GenBank/DDBJ databases">
        <title>Complete genome of a free-living desiccation-tolerant cyanobacterium and its photosynthetic adaptation to extreme terrestrial habitat.</title>
        <authorList>
            <person name="Shang J."/>
        </authorList>
    </citation>
    <scope>NUCLEOTIDE SEQUENCE [LARGE SCALE GENOMIC DNA]</scope>
    <source>
        <strain evidence="3 4">CCNUN1</strain>
    </source>
</reference>
<keyword evidence="1" id="KW-0238">DNA-binding</keyword>
<dbReference type="OrthoDB" id="3174593at2"/>
<evidence type="ECO:0000313" key="3">
    <source>
        <dbReference type="EMBL" id="AUB34786.1"/>
    </source>
</evidence>
<accession>A0A2K8SH60</accession>
<proteinExistence type="predicted"/>